<keyword evidence="2" id="KW-1185">Reference proteome</keyword>
<reference evidence="1" key="2">
    <citation type="submission" date="2020-11" db="EMBL/GenBank/DDBJ databases">
        <authorList>
            <person name="McCartney M.A."/>
            <person name="Auch B."/>
            <person name="Kono T."/>
            <person name="Mallez S."/>
            <person name="Becker A."/>
            <person name="Gohl D.M."/>
            <person name="Silverstein K.A.T."/>
            <person name="Koren S."/>
            <person name="Bechman K.B."/>
            <person name="Herman A."/>
            <person name="Abrahante J.E."/>
            <person name="Garbe J."/>
        </authorList>
    </citation>
    <scope>NUCLEOTIDE SEQUENCE</scope>
    <source>
        <strain evidence="1">Duluth1</strain>
        <tissue evidence="1">Whole animal</tissue>
    </source>
</reference>
<dbReference type="EMBL" id="JAIWYP010000003">
    <property type="protein sequence ID" value="KAH3854411.1"/>
    <property type="molecule type" value="Genomic_DNA"/>
</dbReference>
<accession>A0A9D4LCC9</accession>
<reference evidence="1" key="1">
    <citation type="journal article" date="2019" name="bioRxiv">
        <title>The Genome of the Zebra Mussel, Dreissena polymorpha: A Resource for Invasive Species Research.</title>
        <authorList>
            <person name="McCartney M.A."/>
            <person name="Auch B."/>
            <person name="Kono T."/>
            <person name="Mallez S."/>
            <person name="Zhang Y."/>
            <person name="Obille A."/>
            <person name="Becker A."/>
            <person name="Abrahante J.E."/>
            <person name="Garbe J."/>
            <person name="Badalamenti J.P."/>
            <person name="Herman A."/>
            <person name="Mangelson H."/>
            <person name="Liachko I."/>
            <person name="Sullivan S."/>
            <person name="Sone E.D."/>
            <person name="Koren S."/>
            <person name="Silverstein K.A.T."/>
            <person name="Beckman K.B."/>
            <person name="Gohl D.M."/>
        </authorList>
    </citation>
    <scope>NUCLEOTIDE SEQUENCE</scope>
    <source>
        <strain evidence="1">Duluth1</strain>
        <tissue evidence="1">Whole animal</tissue>
    </source>
</reference>
<protein>
    <submittedName>
        <fullName evidence="1">Uncharacterized protein</fullName>
    </submittedName>
</protein>
<name>A0A9D4LCC9_DREPO</name>
<evidence type="ECO:0000313" key="2">
    <source>
        <dbReference type="Proteomes" id="UP000828390"/>
    </source>
</evidence>
<dbReference type="AlphaFoldDB" id="A0A9D4LCC9"/>
<dbReference type="Proteomes" id="UP000828390">
    <property type="component" value="Unassembled WGS sequence"/>
</dbReference>
<comment type="caution">
    <text evidence="1">The sequence shown here is derived from an EMBL/GenBank/DDBJ whole genome shotgun (WGS) entry which is preliminary data.</text>
</comment>
<evidence type="ECO:0000313" key="1">
    <source>
        <dbReference type="EMBL" id="KAH3854411.1"/>
    </source>
</evidence>
<organism evidence="1 2">
    <name type="scientific">Dreissena polymorpha</name>
    <name type="common">Zebra mussel</name>
    <name type="synonym">Mytilus polymorpha</name>
    <dbReference type="NCBI Taxonomy" id="45954"/>
    <lineage>
        <taxon>Eukaryota</taxon>
        <taxon>Metazoa</taxon>
        <taxon>Spiralia</taxon>
        <taxon>Lophotrochozoa</taxon>
        <taxon>Mollusca</taxon>
        <taxon>Bivalvia</taxon>
        <taxon>Autobranchia</taxon>
        <taxon>Heteroconchia</taxon>
        <taxon>Euheterodonta</taxon>
        <taxon>Imparidentia</taxon>
        <taxon>Neoheterodontei</taxon>
        <taxon>Myida</taxon>
        <taxon>Dreissenoidea</taxon>
        <taxon>Dreissenidae</taxon>
        <taxon>Dreissena</taxon>
    </lineage>
</organism>
<gene>
    <name evidence="1" type="ORF">DPMN_096953</name>
</gene>
<sequence>MAAVEEKVTKKRSANFSTADCLLLAEIMGSESGMEGLAFHAYTKHRFTNSVRPPLSAPQQARHQARGVTHPAYGCDCLASHGQCCRKGCLPQRSRTPGHLHSMRPPSDNPTGRICQVQL</sequence>
<proteinExistence type="predicted"/>